<reference evidence="3" key="1">
    <citation type="journal article" date="2019" name="Int. J. Syst. Evol. Microbiol.">
        <title>The Global Catalogue of Microorganisms (GCM) 10K type strain sequencing project: providing services to taxonomists for standard genome sequencing and annotation.</title>
        <authorList>
            <consortium name="The Broad Institute Genomics Platform"/>
            <consortium name="The Broad Institute Genome Sequencing Center for Infectious Disease"/>
            <person name="Wu L."/>
            <person name="Ma J."/>
        </authorList>
    </citation>
    <scope>NUCLEOTIDE SEQUENCE [LARGE SCALE GENOMIC DNA]</scope>
    <source>
        <strain evidence="3">CCUG 60523</strain>
    </source>
</reference>
<sequence>MKKVTSEVNYLDQRTRSRKNVLFNGLVGDSGFRISKVIDRGDTFLPLILGKIEDTPRGSIIFLKYKFFPGAIFFLAFWSLVLIGFSAFFIWGKADYVYSGICLALAILNYFISNFFFQRQVKLSRKIFINLISFQMKD</sequence>
<keyword evidence="1" id="KW-0472">Membrane</keyword>
<name>A0ABV8ANW7_9BACT</name>
<accession>A0ABV8ANW7</accession>
<dbReference type="Proteomes" id="UP001595805">
    <property type="component" value="Unassembled WGS sequence"/>
</dbReference>
<proteinExistence type="predicted"/>
<comment type="caution">
    <text evidence="2">The sequence shown here is derived from an EMBL/GenBank/DDBJ whole genome shotgun (WGS) entry which is preliminary data.</text>
</comment>
<dbReference type="RefSeq" id="WP_377904266.1">
    <property type="nucleotide sequence ID" value="NZ_JBHRZS010000006.1"/>
</dbReference>
<keyword evidence="3" id="KW-1185">Reference proteome</keyword>
<dbReference type="EMBL" id="JBHRZS010000006">
    <property type="protein sequence ID" value="MFC3879648.1"/>
    <property type="molecule type" value="Genomic_DNA"/>
</dbReference>
<evidence type="ECO:0000313" key="2">
    <source>
        <dbReference type="EMBL" id="MFC3879648.1"/>
    </source>
</evidence>
<feature type="transmembrane region" description="Helical" evidence="1">
    <location>
        <begin position="96"/>
        <end position="117"/>
    </location>
</feature>
<evidence type="ECO:0000313" key="3">
    <source>
        <dbReference type="Proteomes" id="UP001595805"/>
    </source>
</evidence>
<feature type="transmembrane region" description="Helical" evidence="1">
    <location>
        <begin position="67"/>
        <end position="90"/>
    </location>
</feature>
<keyword evidence="1" id="KW-1133">Transmembrane helix</keyword>
<gene>
    <name evidence="2" type="ORF">ACFOSV_05655</name>
</gene>
<evidence type="ECO:0000256" key="1">
    <source>
        <dbReference type="SAM" id="Phobius"/>
    </source>
</evidence>
<organism evidence="2 3">
    <name type="scientific">Algoriphagus namhaensis</name>
    <dbReference type="NCBI Taxonomy" id="915353"/>
    <lineage>
        <taxon>Bacteria</taxon>
        <taxon>Pseudomonadati</taxon>
        <taxon>Bacteroidota</taxon>
        <taxon>Cytophagia</taxon>
        <taxon>Cytophagales</taxon>
        <taxon>Cyclobacteriaceae</taxon>
        <taxon>Algoriphagus</taxon>
    </lineage>
</organism>
<keyword evidence="1" id="KW-0812">Transmembrane</keyword>
<protein>
    <submittedName>
        <fullName evidence="2">Uncharacterized protein</fullName>
    </submittedName>
</protein>